<dbReference type="AlphaFoldDB" id="A0A2N0UQV8"/>
<evidence type="ECO:0000313" key="1">
    <source>
        <dbReference type="EMBL" id="PKD29355.1"/>
    </source>
</evidence>
<organism evidence="1 2">
    <name type="scientific">Ruminococcus bromii</name>
    <dbReference type="NCBI Taxonomy" id="40518"/>
    <lineage>
        <taxon>Bacteria</taxon>
        <taxon>Bacillati</taxon>
        <taxon>Bacillota</taxon>
        <taxon>Clostridia</taxon>
        <taxon>Eubacteriales</taxon>
        <taxon>Oscillospiraceae</taxon>
        <taxon>Ruminococcus</taxon>
    </lineage>
</organism>
<name>A0A2N0UQV8_9FIRM</name>
<dbReference type="PANTHER" id="PTHR37299:SF4">
    <property type="entry name" value="TRANSCRIPTIONAL REGULATOR"/>
    <property type="match status" value="1"/>
</dbReference>
<dbReference type="Gene3D" id="2.40.50.1020">
    <property type="entry name" value="LytTr DNA-binding domain"/>
    <property type="match status" value="1"/>
</dbReference>
<dbReference type="InterPro" id="IPR007492">
    <property type="entry name" value="LytTR_DNA-bd_dom"/>
</dbReference>
<reference evidence="1" key="1">
    <citation type="journal article" date="2018" name="Environ. Microbiol.">
        <title>Sporulation capability and amylosome conservation among diverse human colonic and rumen isolates of the keystone starch-degrader Ruminococcus bromii.</title>
        <authorList>
            <person name="Mukhopadhya I."/>
            <person name="Morais S."/>
            <person name="Laverde-Gomez J."/>
            <person name="Sheridan P.O."/>
            <person name="Walker A.W."/>
            <person name="Kelly W."/>
            <person name="Klieve A.V."/>
            <person name="Ouwerkerk D."/>
            <person name="Duncan S.H."/>
            <person name="Louis P."/>
            <person name="Koropatkin N."/>
            <person name="Cockburn D."/>
            <person name="Kibler R."/>
            <person name="Cooper P.J."/>
            <person name="Sandoval C."/>
            <person name="Crost E."/>
            <person name="Juge N."/>
            <person name="Bayer E.A."/>
            <person name="Flint H.J."/>
        </authorList>
    </citation>
    <scope>NUCLEOTIDE SEQUENCE [LARGE SCALE GENOMIC DNA]</scope>
    <source>
        <strain evidence="1">ATCC 27255</strain>
    </source>
</reference>
<dbReference type="PROSITE" id="PS50930">
    <property type="entry name" value="HTH_LYTTR"/>
    <property type="match status" value="1"/>
</dbReference>
<gene>
    <name evidence="1" type="primary">ypdB_1</name>
    <name evidence="1" type="ORF">RBATCC27255_01182</name>
</gene>
<dbReference type="GO" id="GO:0000156">
    <property type="term" value="F:phosphorelay response regulator activity"/>
    <property type="evidence" value="ECO:0007669"/>
    <property type="project" value="InterPro"/>
</dbReference>
<protein>
    <submittedName>
        <fullName evidence="1">Transcriptional regulatory protein YpdB</fullName>
    </submittedName>
</protein>
<evidence type="ECO:0000313" key="2">
    <source>
        <dbReference type="Proteomes" id="UP000233425"/>
    </source>
</evidence>
<dbReference type="InterPro" id="IPR046947">
    <property type="entry name" value="LytR-like"/>
</dbReference>
<accession>A0A2N0UQV8</accession>
<sequence>MFNVTIRQVGIEEREEIIICCHEISDEVMSLANSIKGQKSFLLASKDGEMFKLDTKEIFYIESVDNKTFIYCKNNVYETKQKLYELEEILKGTKFFRCSKSMILNIGKIRSVSPSVNSRFEAKLANGETAIISRQYVPTLKKKLGM</sequence>
<comment type="caution">
    <text evidence="1">The sequence shown here is derived from an EMBL/GenBank/DDBJ whole genome shotgun (WGS) entry which is preliminary data.</text>
</comment>
<dbReference type="GO" id="GO:0003677">
    <property type="term" value="F:DNA binding"/>
    <property type="evidence" value="ECO:0007669"/>
    <property type="project" value="InterPro"/>
</dbReference>
<proteinExistence type="predicted"/>
<dbReference type="Pfam" id="PF04397">
    <property type="entry name" value="LytTR"/>
    <property type="match status" value="1"/>
</dbReference>
<dbReference type="SMART" id="SM00850">
    <property type="entry name" value="LytTR"/>
    <property type="match status" value="1"/>
</dbReference>
<dbReference type="Proteomes" id="UP000233425">
    <property type="component" value="Unassembled WGS sequence"/>
</dbReference>
<keyword evidence="2" id="KW-1185">Reference proteome</keyword>
<dbReference type="PANTHER" id="PTHR37299">
    <property type="entry name" value="TRANSCRIPTIONAL REGULATOR-RELATED"/>
    <property type="match status" value="1"/>
</dbReference>
<dbReference type="EMBL" id="NNSR01000056">
    <property type="protein sequence ID" value="PKD29355.1"/>
    <property type="molecule type" value="Genomic_DNA"/>
</dbReference>
<dbReference type="RefSeq" id="WP_101029181.1">
    <property type="nucleotide sequence ID" value="NZ_CABMMZ010000056.1"/>
</dbReference>